<feature type="domain" description="Phosphatidic acid phosphatase type 2/haloperoxidase" evidence="2">
    <location>
        <begin position="60"/>
        <end position="176"/>
    </location>
</feature>
<dbReference type="PANTHER" id="PTHR14969">
    <property type="entry name" value="SPHINGOSINE-1-PHOSPHATE PHOSPHOHYDROLASE"/>
    <property type="match status" value="1"/>
</dbReference>
<dbReference type="SUPFAM" id="SSF48317">
    <property type="entry name" value="Acid phosphatase/Vanadium-dependent haloperoxidase"/>
    <property type="match status" value="1"/>
</dbReference>
<reference evidence="3 4" key="1">
    <citation type="submission" date="2016-11" db="EMBL/GenBank/DDBJ databases">
        <title>Trade-off between light-utilization and light-protection in marine flavobacteria.</title>
        <authorList>
            <person name="Kumagai Y."/>
        </authorList>
    </citation>
    <scope>NUCLEOTIDE SEQUENCE [LARGE SCALE GENOMIC DNA]</scope>
    <source>
        <strain evidence="3 4">NBRC 107741</strain>
    </source>
</reference>
<dbReference type="SMART" id="SM00014">
    <property type="entry name" value="acidPPc"/>
    <property type="match status" value="1"/>
</dbReference>
<dbReference type="RefSeq" id="WP_104811766.1">
    <property type="nucleotide sequence ID" value="NZ_MQUB01000001.1"/>
</dbReference>
<proteinExistence type="predicted"/>
<keyword evidence="4" id="KW-1185">Reference proteome</keyword>
<name>A0A2S7KMP9_9FLAO</name>
<feature type="transmembrane region" description="Helical" evidence="1">
    <location>
        <begin position="157"/>
        <end position="176"/>
    </location>
</feature>
<evidence type="ECO:0000313" key="4">
    <source>
        <dbReference type="Proteomes" id="UP000239800"/>
    </source>
</evidence>
<dbReference type="OrthoDB" id="9789113at2"/>
<dbReference type="Proteomes" id="UP000239800">
    <property type="component" value="Unassembled WGS sequence"/>
</dbReference>
<organism evidence="3 4">
    <name type="scientific">Aureitalea marina</name>
    <dbReference type="NCBI Taxonomy" id="930804"/>
    <lineage>
        <taxon>Bacteria</taxon>
        <taxon>Pseudomonadati</taxon>
        <taxon>Bacteroidota</taxon>
        <taxon>Flavobacteriia</taxon>
        <taxon>Flavobacteriales</taxon>
        <taxon>Flavobacteriaceae</taxon>
        <taxon>Aureitalea</taxon>
    </lineage>
</organism>
<feature type="transmembrane region" description="Helical" evidence="1">
    <location>
        <begin position="27"/>
        <end position="49"/>
    </location>
</feature>
<dbReference type="InterPro" id="IPR036938">
    <property type="entry name" value="PAP2/HPO_sf"/>
</dbReference>
<dbReference type="EMBL" id="MQUB01000001">
    <property type="protein sequence ID" value="PQB03843.1"/>
    <property type="molecule type" value="Genomic_DNA"/>
</dbReference>
<dbReference type="Pfam" id="PF01569">
    <property type="entry name" value="PAP2"/>
    <property type="match status" value="1"/>
</dbReference>
<keyword evidence="1" id="KW-1133">Transmembrane helix</keyword>
<dbReference type="InterPro" id="IPR000326">
    <property type="entry name" value="PAP2/HPO"/>
</dbReference>
<accession>A0A2S7KMP9</accession>
<dbReference type="PANTHER" id="PTHR14969:SF13">
    <property type="entry name" value="AT30094P"/>
    <property type="match status" value="1"/>
</dbReference>
<keyword evidence="1" id="KW-0812">Transmembrane</keyword>
<feature type="transmembrane region" description="Helical" evidence="1">
    <location>
        <begin position="107"/>
        <end position="127"/>
    </location>
</feature>
<protein>
    <submittedName>
        <fullName evidence="3">Phosphatase PAP2 family protein</fullName>
    </submittedName>
</protein>
<evidence type="ECO:0000256" key="1">
    <source>
        <dbReference type="SAM" id="Phobius"/>
    </source>
</evidence>
<keyword evidence="1" id="KW-0472">Membrane</keyword>
<feature type="transmembrane region" description="Helical" evidence="1">
    <location>
        <begin position="134"/>
        <end position="151"/>
    </location>
</feature>
<evidence type="ECO:0000313" key="3">
    <source>
        <dbReference type="EMBL" id="PQB03843.1"/>
    </source>
</evidence>
<feature type="transmembrane region" description="Helical" evidence="1">
    <location>
        <begin position="56"/>
        <end position="75"/>
    </location>
</feature>
<dbReference type="Gene3D" id="1.20.144.10">
    <property type="entry name" value="Phosphatidic acid phosphatase type 2/haloperoxidase"/>
    <property type="match status" value="1"/>
</dbReference>
<evidence type="ECO:0000259" key="2">
    <source>
        <dbReference type="SMART" id="SM00014"/>
    </source>
</evidence>
<sequence length="188" mass="21437">MIDQLLQYDTDLFLWLNNLGKPAWDGFWLFVTHKFSSIPLYLILLILIYRQLGWKATLVVLVAAALMITASDQLANLFKYGVQRPRPCREEELQPIMRFVAEGCGRFGYYSAHASSSMAAAVFLGLILRRSFSYLPFVLLFWAVSLGYSRIYVGVHYPLDVVSGMAMGGILGFLFYRLQEWGQSRITS</sequence>
<comment type="caution">
    <text evidence="3">The sequence shown here is derived from an EMBL/GenBank/DDBJ whole genome shotgun (WGS) entry which is preliminary data.</text>
</comment>
<gene>
    <name evidence="3" type="ORF">BST85_02190</name>
</gene>
<dbReference type="AlphaFoldDB" id="A0A2S7KMP9"/>